<sequence>MSTAIPPVPSTSRVARITRVRARRHPLATLAVLAVLALSGCGIRLETPPPVEPSPDAVEQVRGRTVADALALEAAADGALAVTTDQAVAPLLAQVADVSTRHAAALGGKYESGIVDADSGPSPTPSPTTATTTAQDVLALLGTTTATARTDASTSDDGPLARVVGSVAVARGDLALRLAIALGEDSPAPGVPDELVVPAEVPPVVGGPLARAHDEAGFALEVVAARGAKDARPTVLAQARAQRTRAEQWAGAAGISGTPDETRLAQYALPADLDEPAALAALVRGVHAGIGQAAAAALAQVPAGAREPYLDELRVAVERARAAGAPVQAFPGLPEQTDPTPAATPDPAATS</sequence>
<dbReference type="Gene3D" id="1.20.1260.10">
    <property type="match status" value="1"/>
</dbReference>
<dbReference type="EMBL" id="BJLP01000005">
    <property type="protein sequence ID" value="GEA80024.1"/>
    <property type="molecule type" value="Genomic_DNA"/>
</dbReference>
<feature type="region of interest" description="Disordered" evidence="1">
    <location>
        <begin position="326"/>
        <end position="351"/>
    </location>
</feature>
<reference evidence="2 3" key="1">
    <citation type="submission" date="2019-06" db="EMBL/GenBank/DDBJ databases">
        <title>Whole genome shotgun sequence of Cellulomonas uda NBRC 3747.</title>
        <authorList>
            <person name="Hosoyama A."/>
            <person name="Uohara A."/>
            <person name="Ohji S."/>
            <person name="Ichikawa N."/>
        </authorList>
    </citation>
    <scope>NUCLEOTIDE SEQUENCE [LARGE SCALE GENOMIC DNA]</scope>
    <source>
        <strain evidence="2 3">NBRC 3747</strain>
    </source>
</reference>
<dbReference type="InterPro" id="IPR012347">
    <property type="entry name" value="Ferritin-like"/>
</dbReference>
<evidence type="ECO:0000313" key="3">
    <source>
        <dbReference type="Proteomes" id="UP000315842"/>
    </source>
</evidence>
<gene>
    <name evidence="2" type="ORF">CUD01_04680</name>
</gene>
<comment type="caution">
    <text evidence="2">The sequence shown here is derived from an EMBL/GenBank/DDBJ whole genome shotgun (WGS) entry which is preliminary data.</text>
</comment>
<proteinExistence type="predicted"/>
<keyword evidence="3" id="KW-1185">Reference proteome</keyword>
<feature type="compositionally biased region" description="Low complexity" evidence="1">
    <location>
        <begin position="337"/>
        <end position="351"/>
    </location>
</feature>
<dbReference type="Proteomes" id="UP000315842">
    <property type="component" value="Unassembled WGS sequence"/>
</dbReference>
<evidence type="ECO:0000256" key="1">
    <source>
        <dbReference type="SAM" id="MobiDB-lite"/>
    </source>
</evidence>
<organism evidence="2 3">
    <name type="scientific">Cellulomonas uda</name>
    <dbReference type="NCBI Taxonomy" id="1714"/>
    <lineage>
        <taxon>Bacteria</taxon>
        <taxon>Bacillati</taxon>
        <taxon>Actinomycetota</taxon>
        <taxon>Actinomycetes</taxon>
        <taxon>Micrococcales</taxon>
        <taxon>Cellulomonadaceae</taxon>
        <taxon>Cellulomonas</taxon>
    </lineage>
</organism>
<name>A0A4Y3K9E9_CELUD</name>
<dbReference type="AlphaFoldDB" id="A0A4Y3K9E9"/>
<evidence type="ECO:0000313" key="2">
    <source>
        <dbReference type="EMBL" id="GEA80024.1"/>
    </source>
</evidence>
<protein>
    <submittedName>
        <fullName evidence="2">Uncharacterized protein</fullName>
    </submittedName>
</protein>
<dbReference type="RefSeq" id="WP_166772110.1">
    <property type="nucleotide sequence ID" value="NZ_BJLP01000005.1"/>
</dbReference>
<accession>A0A4Y3K9E9</accession>